<dbReference type="PANTHER" id="PTHR28259">
    <property type="entry name" value="FLUORIDE EXPORT PROTEIN 1-RELATED"/>
    <property type="match status" value="1"/>
</dbReference>
<evidence type="ECO:0000256" key="2">
    <source>
        <dbReference type="ARBA" id="ARBA00022475"/>
    </source>
</evidence>
<evidence type="ECO:0000256" key="3">
    <source>
        <dbReference type="ARBA" id="ARBA00022692"/>
    </source>
</evidence>
<evidence type="ECO:0000313" key="12">
    <source>
        <dbReference type="Proteomes" id="UP000235293"/>
    </source>
</evidence>
<keyword evidence="10" id="KW-0813">Transport</keyword>
<sequence length="167" mass="18134">MSKISGKNKKNNCRLYFLVFIGGTCGAFVRAVISSYAHTIHQVDGQSFIFGQLTLGTFLSNMIACFIFALVTAISVKALTQEKQTLYKYALGTGFCGGLSTMSTFAFESAMSFMSPRMTLVVLGMLFSLLFGVFMAFVGNWVGTGIANCMNKKQSQSVAEANTKVMK</sequence>
<comment type="subcellular location">
    <subcellularLocation>
        <location evidence="1 10">Cell membrane</location>
        <topology evidence="1 10">Multi-pass membrane protein</topology>
    </subcellularLocation>
</comment>
<evidence type="ECO:0000256" key="1">
    <source>
        <dbReference type="ARBA" id="ARBA00004651"/>
    </source>
</evidence>
<organism evidence="11 12">
    <name type="scientific">Gardnerella swidsinskii</name>
    <dbReference type="NCBI Taxonomy" id="2792979"/>
    <lineage>
        <taxon>Bacteria</taxon>
        <taxon>Bacillati</taxon>
        <taxon>Actinomycetota</taxon>
        <taxon>Actinomycetes</taxon>
        <taxon>Bifidobacteriales</taxon>
        <taxon>Bifidobacteriaceae</taxon>
        <taxon>Gardnerella</taxon>
    </lineage>
</organism>
<gene>
    <name evidence="10" type="primary">fluC</name>
    <name evidence="10" type="synonym">crcB</name>
    <name evidence="11" type="ORF">CJ213_04260</name>
</gene>
<dbReference type="AlphaFoldDB" id="A0A9X7I9J0"/>
<evidence type="ECO:0000256" key="6">
    <source>
        <dbReference type="ARBA" id="ARBA00023303"/>
    </source>
</evidence>
<feature type="transmembrane region" description="Helical" evidence="10">
    <location>
        <begin position="86"/>
        <end position="107"/>
    </location>
</feature>
<comment type="similarity">
    <text evidence="7 10">Belongs to the fluoride channel Fluc/FEX (TC 1.A.43) family.</text>
</comment>
<comment type="caution">
    <text evidence="11">The sequence shown here is derived from an EMBL/GenBank/DDBJ whole genome shotgun (WGS) entry which is preliminary data.</text>
</comment>
<dbReference type="RefSeq" id="WP_102155526.1">
    <property type="nucleotide sequence ID" value="NZ_JBLLPM010000001.1"/>
</dbReference>
<protein>
    <recommendedName>
        <fullName evidence="10">Fluoride-specific ion channel FluC</fullName>
    </recommendedName>
</protein>
<keyword evidence="3 10" id="KW-0812">Transmembrane</keyword>
<dbReference type="Proteomes" id="UP000235293">
    <property type="component" value="Unassembled WGS sequence"/>
</dbReference>
<dbReference type="GO" id="GO:0062054">
    <property type="term" value="F:fluoride channel activity"/>
    <property type="evidence" value="ECO:0007669"/>
    <property type="project" value="UniProtKB-UniRule"/>
</dbReference>
<evidence type="ECO:0000256" key="9">
    <source>
        <dbReference type="ARBA" id="ARBA00049940"/>
    </source>
</evidence>
<name>A0A9X7I9J0_9BIFI</name>
<reference evidence="11 12" key="1">
    <citation type="submission" date="2017-09" db="EMBL/GenBank/DDBJ databases">
        <title>Bacterial strain isolated from the female urinary microbiota.</title>
        <authorList>
            <person name="Thomas-White K."/>
            <person name="Kumar N."/>
            <person name="Forster S."/>
            <person name="Putonti C."/>
            <person name="Lawley T."/>
            <person name="Wolfe A.J."/>
        </authorList>
    </citation>
    <scope>NUCLEOTIDE SEQUENCE [LARGE SCALE GENOMIC DNA]</scope>
    <source>
        <strain evidence="11 12">UMB0411</strain>
    </source>
</reference>
<feature type="binding site" evidence="10">
    <location>
        <position position="100"/>
    </location>
    <ligand>
        <name>Na(+)</name>
        <dbReference type="ChEBI" id="CHEBI:29101"/>
        <note>structural</note>
    </ligand>
</feature>
<accession>A0A9X7I9J0</accession>
<evidence type="ECO:0000256" key="7">
    <source>
        <dbReference type="ARBA" id="ARBA00035120"/>
    </source>
</evidence>
<keyword evidence="5 10" id="KW-0472">Membrane</keyword>
<keyword evidence="6 10" id="KW-0407">Ion channel</keyword>
<comment type="catalytic activity">
    <reaction evidence="8">
        <text>fluoride(in) = fluoride(out)</text>
        <dbReference type="Rhea" id="RHEA:76159"/>
        <dbReference type="ChEBI" id="CHEBI:17051"/>
    </reaction>
    <physiologicalReaction direction="left-to-right" evidence="8">
        <dbReference type="Rhea" id="RHEA:76160"/>
    </physiologicalReaction>
</comment>
<dbReference type="HAMAP" id="MF_00454">
    <property type="entry name" value="FluC"/>
    <property type="match status" value="1"/>
</dbReference>
<dbReference type="GO" id="GO:0140114">
    <property type="term" value="P:cellular detoxification of fluoride"/>
    <property type="evidence" value="ECO:0007669"/>
    <property type="project" value="UniProtKB-UniRule"/>
</dbReference>
<keyword evidence="10" id="KW-0479">Metal-binding</keyword>
<keyword evidence="4 10" id="KW-1133">Transmembrane helix</keyword>
<feature type="binding site" evidence="10">
    <location>
        <position position="97"/>
    </location>
    <ligand>
        <name>Na(+)</name>
        <dbReference type="ChEBI" id="CHEBI:29101"/>
        <note>structural</note>
    </ligand>
</feature>
<dbReference type="GO" id="GO:0046872">
    <property type="term" value="F:metal ion binding"/>
    <property type="evidence" value="ECO:0007669"/>
    <property type="project" value="UniProtKB-KW"/>
</dbReference>
<feature type="transmembrane region" description="Helical" evidence="10">
    <location>
        <begin position="119"/>
        <end position="143"/>
    </location>
</feature>
<keyword evidence="10" id="KW-0406">Ion transport</keyword>
<dbReference type="GO" id="GO:0005886">
    <property type="term" value="C:plasma membrane"/>
    <property type="evidence" value="ECO:0007669"/>
    <property type="project" value="UniProtKB-SubCell"/>
</dbReference>
<evidence type="ECO:0000256" key="5">
    <source>
        <dbReference type="ARBA" id="ARBA00023136"/>
    </source>
</evidence>
<proteinExistence type="inferred from homology"/>
<dbReference type="PANTHER" id="PTHR28259:SF1">
    <property type="entry name" value="FLUORIDE EXPORT PROTEIN 1-RELATED"/>
    <property type="match status" value="1"/>
</dbReference>
<evidence type="ECO:0000256" key="8">
    <source>
        <dbReference type="ARBA" id="ARBA00035585"/>
    </source>
</evidence>
<dbReference type="Pfam" id="PF02537">
    <property type="entry name" value="CRCB"/>
    <property type="match status" value="1"/>
</dbReference>
<evidence type="ECO:0000256" key="10">
    <source>
        <dbReference type="HAMAP-Rule" id="MF_00454"/>
    </source>
</evidence>
<dbReference type="InterPro" id="IPR003691">
    <property type="entry name" value="FluC"/>
</dbReference>
<dbReference type="EMBL" id="PNGY01000001">
    <property type="protein sequence ID" value="PMC55311.1"/>
    <property type="molecule type" value="Genomic_DNA"/>
</dbReference>
<feature type="transmembrane region" description="Helical" evidence="10">
    <location>
        <begin position="49"/>
        <end position="74"/>
    </location>
</feature>
<comment type="activity regulation">
    <text evidence="10">Na(+) is not transported, but it plays an essential structural role and its presence is essential for fluoride channel function.</text>
</comment>
<feature type="transmembrane region" description="Helical" evidence="10">
    <location>
        <begin position="15"/>
        <end position="37"/>
    </location>
</feature>
<keyword evidence="2 10" id="KW-1003">Cell membrane</keyword>
<evidence type="ECO:0000256" key="4">
    <source>
        <dbReference type="ARBA" id="ARBA00022989"/>
    </source>
</evidence>
<evidence type="ECO:0000313" key="11">
    <source>
        <dbReference type="EMBL" id="PMC55311.1"/>
    </source>
</evidence>
<keyword evidence="10" id="KW-0915">Sodium</keyword>
<comment type="function">
    <text evidence="9 10">Fluoride-specific ion channel. Important for reducing fluoride concentration in the cell, thus reducing its toxicity.</text>
</comment>